<keyword evidence="5" id="KW-1185">Reference proteome</keyword>
<proteinExistence type="predicted"/>
<dbReference type="Pfam" id="PF00583">
    <property type="entry name" value="Acetyltransf_1"/>
    <property type="match status" value="1"/>
</dbReference>
<dbReference type="CDD" id="cd04301">
    <property type="entry name" value="NAT_SF"/>
    <property type="match status" value="1"/>
</dbReference>
<protein>
    <submittedName>
        <fullName evidence="4">GNAT family N-acetyltransferase</fullName>
        <ecNumber evidence="4">2.3.1.-</ecNumber>
    </submittedName>
</protein>
<sequence>MKMLEIRKLADCTVEEAVEAWNKGFEGYYFDMATTPEAFTKRGEQEGLSADLSVIAFEDGKPAGIVRNGIREIRGKKVAWNGGTGVAPALRGKGAGRKLMEASLALLREAGADIATLEAVSENVPAIELYKKMGYVIVDTVHFLQLKGKAGGADSGAGRAIVLEKAAPEEAGRLPFYRGDFTWQTHWQSVKDGEALIAYSPEGEALGYAYYRKNVGVDGKHAATVLYQCVAGGEDEKTVQALLAAVFGDFSDDINRLAVNVPEELNKTTYEALLGLGFETTTKQVFMKKGL</sequence>
<dbReference type="Proteomes" id="UP001597273">
    <property type="component" value="Unassembled WGS sequence"/>
</dbReference>
<dbReference type="InterPro" id="IPR050680">
    <property type="entry name" value="YpeA/RimI_acetyltransf"/>
</dbReference>
<comment type="caution">
    <text evidence="4">The sequence shown here is derived from an EMBL/GenBank/DDBJ whole genome shotgun (WGS) entry which is preliminary data.</text>
</comment>
<evidence type="ECO:0000256" key="1">
    <source>
        <dbReference type="ARBA" id="ARBA00022679"/>
    </source>
</evidence>
<accession>A0ABW4QE03</accession>
<dbReference type="InterPro" id="IPR016181">
    <property type="entry name" value="Acyl_CoA_acyltransferase"/>
</dbReference>
<keyword evidence="2 4" id="KW-0012">Acyltransferase</keyword>
<dbReference type="GO" id="GO:0016746">
    <property type="term" value="F:acyltransferase activity"/>
    <property type="evidence" value="ECO:0007669"/>
    <property type="project" value="UniProtKB-KW"/>
</dbReference>
<name>A0ABW4QE03_9BACL</name>
<keyword evidence="1 4" id="KW-0808">Transferase</keyword>
<evidence type="ECO:0000313" key="5">
    <source>
        <dbReference type="Proteomes" id="UP001597273"/>
    </source>
</evidence>
<dbReference type="EMBL" id="JBHUFW010000004">
    <property type="protein sequence ID" value="MFD1861812.1"/>
    <property type="molecule type" value="Genomic_DNA"/>
</dbReference>
<feature type="domain" description="N-acetyltransferase" evidence="3">
    <location>
        <begin position="4"/>
        <end position="168"/>
    </location>
</feature>
<organism evidence="4 5">
    <name type="scientific">Planococcus chinensis</name>
    <dbReference type="NCBI Taxonomy" id="272917"/>
    <lineage>
        <taxon>Bacteria</taxon>
        <taxon>Bacillati</taxon>
        <taxon>Bacillota</taxon>
        <taxon>Bacilli</taxon>
        <taxon>Bacillales</taxon>
        <taxon>Caryophanaceae</taxon>
        <taxon>Planococcus</taxon>
    </lineage>
</organism>
<dbReference type="PANTHER" id="PTHR43420">
    <property type="entry name" value="ACETYLTRANSFERASE"/>
    <property type="match status" value="1"/>
</dbReference>
<evidence type="ECO:0000259" key="3">
    <source>
        <dbReference type="PROSITE" id="PS51186"/>
    </source>
</evidence>
<gene>
    <name evidence="4" type="ORF">ACFSDB_02675</name>
</gene>
<dbReference type="InterPro" id="IPR000182">
    <property type="entry name" value="GNAT_dom"/>
</dbReference>
<dbReference type="SUPFAM" id="SSF55729">
    <property type="entry name" value="Acyl-CoA N-acyltransferases (Nat)"/>
    <property type="match status" value="1"/>
</dbReference>
<dbReference type="PANTHER" id="PTHR43420:SF47">
    <property type="entry name" value="N-ACETYLTRANSFERASE DOMAIN-CONTAINING PROTEIN"/>
    <property type="match status" value="1"/>
</dbReference>
<evidence type="ECO:0000313" key="4">
    <source>
        <dbReference type="EMBL" id="MFD1861812.1"/>
    </source>
</evidence>
<dbReference type="EC" id="2.3.1.-" evidence="4"/>
<dbReference type="RefSeq" id="WP_204891126.1">
    <property type="nucleotide sequence ID" value="NZ_JBHUFW010000004.1"/>
</dbReference>
<dbReference type="PROSITE" id="PS51186">
    <property type="entry name" value="GNAT"/>
    <property type="match status" value="1"/>
</dbReference>
<evidence type="ECO:0000256" key="2">
    <source>
        <dbReference type="ARBA" id="ARBA00023315"/>
    </source>
</evidence>
<reference evidence="5" key="1">
    <citation type="journal article" date="2019" name="Int. J. Syst. Evol. Microbiol.">
        <title>The Global Catalogue of Microorganisms (GCM) 10K type strain sequencing project: providing services to taxonomists for standard genome sequencing and annotation.</title>
        <authorList>
            <consortium name="The Broad Institute Genomics Platform"/>
            <consortium name="The Broad Institute Genome Sequencing Center for Infectious Disease"/>
            <person name="Wu L."/>
            <person name="Ma J."/>
        </authorList>
    </citation>
    <scope>NUCLEOTIDE SEQUENCE [LARGE SCALE GENOMIC DNA]</scope>
    <source>
        <strain evidence="5">CGMCC 1.15475</strain>
    </source>
</reference>
<dbReference type="Gene3D" id="3.40.630.30">
    <property type="match status" value="1"/>
</dbReference>